<accession>A0A094XDM4</accession>
<proteinExistence type="inferred from homology"/>
<dbReference type="OrthoDB" id="2554267at2"/>
<feature type="domain" description="Baseplate protein J-like barrel" evidence="2">
    <location>
        <begin position="96"/>
        <end position="181"/>
    </location>
</feature>
<evidence type="ECO:0000313" key="6">
    <source>
        <dbReference type="EMBL" id="THG91154.1"/>
    </source>
</evidence>
<name>A0A094XDM4_ALKAL</name>
<dbReference type="Pfam" id="PF04865">
    <property type="entry name" value="Baseplate_J"/>
    <property type="match status" value="1"/>
</dbReference>
<dbReference type="Proteomes" id="UP000297014">
    <property type="component" value="Unassembled WGS sequence"/>
</dbReference>
<evidence type="ECO:0000259" key="3">
    <source>
        <dbReference type="Pfam" id="PF26078"/>
    </source>
</evidence>
<dbReference type="InterPro" id="IPR058531">
    <property type="entry name" value="Baseplate_J_M"/>
</dbReference>
<protein>
    <submittedName>
        <fullName evidence="5">Uncharacterized protein</fullName>
    </submittedName>
</protein>
<reference evidence="6 8" key="2">
    <citation type="submission" date="2014-01" db="EMBL/GenBank/DDBJ databases">
        <title>Draft genome sequencing of Bacillus alcalophilus CGMCC 1.3604.</title>
        <authorList>
            <person name="Yang J."/>
            <person name="Diao L."/>
            <person name="Yang S."/>
        </authorList>
    </citation>
    <scope>NUCLEOTIDE SEQUENCE [LARGE SCALE GENOMIC DNA]</scope>
    <source>
        <strain evidence="6 8">CGMCC 1.3604</strain>
    </source>
</reference>
<sequence length="370" mass="40658">MEPKELIVPPFLRETEDDIHERMRQGAPPDINVDEGDIFYDTTRPTAIEVAEMTEFKLVELLRLAFPQTSYGTHLEWLAEMQGQEKRAATKSSGRLRFEGDEGTMIRRGSLVSTESDEDFRAIEYEVRETRTIGSDGFIYVRAEAIQSGSSGNVPPSAIHILVEPIDGVTSVTNDEPFTGGTDEEDDDSLRRRIISDRQQPPLSGAKTDYKRWAEEVPGVGNAIVIPGWNGPNTVKIIVLDANGMPANEALVEAVQEHIDPIKGDGDGLAPIGSFVTVVSPSSKTINIAFKVVLNDGYSIEDVESPLREQLSDFFMNLVVGSRIFLNEVGSHIIRIEGIADYEDLMINGEAKNVQLQDDEAAILGGVVIS</sequence>
<dbReference type="STRING" id="1218173.BALCAV_0213745"/>
<dbReference type="Proteomes" id="UP000002754">
    <property type="component" value="Unassembled WGS sequence"/>
</dbReference>
<comment type="similarity">
    <text evidence="1">Belongs to the Mu gp47/PBSX XkdT family.</text>
</comment>
<gene>
    <name evidence="6" type="ORF">AJ85_06600</name>
    <name evidence="5" type="ORF">BALCAV_0213745</name>
</gene>
<dbReference type="PANTHER" id="PTHR37829">
    <property type="entry name" value="PHAGE-LIKE ELEMENT PBSX PROTEIN XKDT"/>
    <property type="match status" value="1"/>
</dbReference>
<comment type="caution">
    <text evidence="5">The sequence shown here is derived from an EMBL/GenBank/DDBJ whole genome shotgun (WGS) entry which is preliminary data.</text>
</comment>
<evidence type="ECO:0000259" key="4">
    <source>
        <dbReference type="Pfam" id="PF26079"/>
    </source>
</evidence>
<dbReference type="RefSeq" id="WP_003321285.1">
    <property type="nucleotide sequence ID" value="NZ_ALPT02000044.1"/>
</dbReference>
<evidence type="ECO:0000259" key="2">
    <source>
        <dbReference type="Pfam" id="PF04865"/>
    </source>
</evidence>
<dbReference type="EMBL" id="ALPT02000044">
    <property type="protein sequence ID" value="KGA96875.1"/>
    <property type="molecule type" value="Genomic_DNA"/>
</dbReference>
<evidence type="ECO:0000256" key="1">
    <source>
        <dbReference type="ARBA" id="ARBA00038087"/>
    </source>
</evidence>
<dbReference type="Pfam" id="PF26078">
    <property type="entry name" value="Baseplate_J_M"/>
    <property type="match status" value="1"/>
</dbReference>
<reference evidence="5 7" key="1">
    <citation type="journal article" date="2014" name="Genome Announc.">
        <title>Draft Genome Sequence of Bacillus alcalophilus AV1934, a Classic Alkaliphile Isolated from Human Feces in 1934.</title>
        <authorList>
            <person name="Attie O."/>
            <person name="Jayaprakash A."/>
            <person name="Shah H."/>
            <person name="Paulsen I.T."/>
            <person name="Morino M."/>
            <person name="Takahashi Y."/>
            <person name="Narumi I."/>
            <person name="Sachidanandam R."/>
            <person name="Satoh K."/>
            <person name="Ito M."/>
            <person name="Krulwich T.A."/>
        </authorList>
    </citation>
    <scope>NUCLEOTIDE SEQUENCE [LARGE SCALE GENOMIC DNA]</scope>
    <source>
        <strain evidence="5 7">AV1934</strain>
    </source>
</reference>
<evidence type="ECO:0000313" key="5">
    <source>
        <dbReference type="EMBL" id="KGA96875.1"/>
    </source>
</evidence>
<dbReference type="AlphaFoldDB" id="A0A094XDM4"/>
<dbReference type="EMBL" id="JALP01000086">
    <property type="protein sequence ID" value="THG91154.1"/>
    <property type="molecule type" value="Genomic_DNA"/>
</dbReference>
<evidence type="ECO:0000313" key="8">
    <source>
        <dbReference type="Proteomes" id="UP000297014"/>
    </source>
</evidence>
<evidence type="ECO:0000313" key="7">
    <source>
        <dbReference type="Proteomes" id="UP000002754"/>
    </source>
</evidence>
<organism evidence="5 7">
    <name type="scientific">Alkalihalobacillus alcalophilus ATCC 27647 = CGMCC 1.3604</name>
    <dbReference type="NCBI Taxonomy" id="1218173"/>
    <lineage>
        <taxon>Bacteria</taxon>
        <taxon>Bacillati</taxon>
        <taxon>Bacillota</taxon>
        <taxon>Bacilli</taxon>
        <taxon>Bacillales</taxon>
        <taxon>Bacillaceae</taxon>
        <taxon>Alkalihalobacillus</taxon>
    </lineage>
</organism>
<feature type="domain" description="Baseplate J-like central" evidence="3">
    <location>
        <begin position="204"/>
        <end position="280"/>
    </location>
</feature>
<feature type="domain" description="Baseplate J-like C-terminal" evidence="4">
    <location>
        <begin position="286"/>
        <end position="370"/>
    </location>
</feature>
<dbReference type="InterPro" id="IPR006949">
    <property type="entry name" value="Barrel_Baseplate_J-like"/>
</dbReference>
<dbReference type="eggNOG" id="COG3299">
    <property type="taxonomic scope" value="Bacteria"/>
</dbReference>
<keyword evidence="7" id="KW-1185">Reference proteome</keyword>
<dbReference type="PANTHER" id="PTHR37829:SF3">
    <property type="entry name" value="PROTEIN JAYE-RELATED"/>
    <property type="match status" value="1"/>
</dbReference>
<dbReference type="Pfam" id="PF26079">
    <property type="entry name" value="Baseplate_J_C"/>
    <property type="match status" value="1"/>
</dbReference>
<dbReference type="InterPro" id="IPR058530">
    <property type="entry name" value="Baseplate_J-like_C"/>
</dbReference>
<dbReference type="InterPro" id="IPR052399">
    <property type="entry name" value="Phage_Baseplate_Assmbl_Protein"/>
</dbReference>